<feature type="transmembrane region" description="Helical" evidence="3">
    <location>
        <begin position="285"/>
        <end position="304"/>
    </location>
</feature>
<comment type="similarity">
    <text evidence="2">Belongs to the major facilitator superfamily. Monocarboxylate porter (TC 2.A.1.13) family.</text>
</comment>
<keyword evidence="3" id="KW-0472">Membrane</keyword>
<dbReference type="InterPro" id="IPR020846">
    <property type="entry name" value="MFS_dom"/>
</dbReference>
<evidence type="ECO:0000313" key="5">
    <source>
        <dbReference type="EMBL" id="KAL2858468.1"/>
    </source>
</evidence>
<feature type="transmembrane region" description="Helical" evidence="3">
    <location>
        <begin position="116"/>
        <end position="139"/>
    </location>
</feature>
<evidence type="ECO:0000313" key="6">
    <source>
        <dbReference type="Proteomes" id="UP001610446"/>
    </source>
</evidence>
<gene>
    <name evidence="5" type="ORF">BJY01DRAFT_178</name>
</gene>
<dbReference type="PANTHER" id="PTHR11360:SF177">
    <property type="entry name" value="RIBOFLAVIN TRANSPORTER MCH5"/>
    <property type="match status" value="1"/>
</dbReference>
<dbReference type="InterPro" id="IPR011701">
    <property type="entry name" value="MFS"/>
</dbReference>
<evidence type="ECO:0000259" key="4">
    <source>
        <dbReference type="PROSITE" id="PS50850"/>
    </source>
</evidence>
<dbReference type="Gene3D" id="1.20.1250.20">
    <property type="entry name" value="MFS general substrate transporter like domains"/>
    <property type="match status" value="2"/>
</dbReference>
<accession>A0ABR4L1R8</accession>
<feature type="transmembrane region" description="Helical" evidence="3">
    <location>
        <begin position="174"/>
        <end position="193"/>
    </location>
</feature>
<feature type="transmembrane region" description="Helical" evidence="3">
    <location>
        <begin position="347"/>
        <end position="372"/>
    </location>
</feature>
<feature type="transmembrane region" description="Helical" evidence="3">
    <location>
        <begin position="44"/>
        <end position="67"/>
    </location>
</feature>
<feature type="transmembrane region" description="Helical" evidence="3">
    <location>
        <begin position="205"/>
        <end position="224"/>
    </location>
</feature>
<comment type="caution">
    <text evidence="5">The sequence shown here is derived from an EMBL/GenBank/DDBJ whole genome shotgun (WGS) entry which is preliminary data.</text>
</comment>
<keyword evidence="3" id="KW-1133">Transmembrane helix</keyword>
<evidence type="ECO:0000256" key="1">
    <source>
        <dbReference type="ARBA" id="ARBA00004141"/>
    </source>
</evidence>
<proteinExistence type="inferred from homology"/>
<name>A0ABR4L1R8_9EURO</name>
<feature type="transmembrane region" description="Helical" evidence="3">
    <location>
        <begin position="145"/>
        <end position="167"/>
    </location>
</feature>
<feature type="transmembrane region" description="Helical" evidence="3">
    <location>
        <begin position="316"/>
        <end position="335"/>
    </location>
</feature>
<comment type="subcellular location">
    <subcellularLocation>
        <location evidence="1">Membrane</location>
        <topology evidence="1">Multi-pass membrane protein</topology>
    </subcellularLocation>
</comment>
<protein>
    <submittedName>
        <fullName evidence="5">Major facilitator superfamily domain-containing protein</fullName>
    </submittedName>
</protein>
<evidence type="ECO:0000256" key="2">
    <source>
        <dbReference type="ARBA" id="ARBA00006727"/>
    </source>
</evidence>
<sequence>MSPSNSSASREGIATLTVYTAEEEKTNNADPIDSDPSTYPEGGWVAWGVVLGSWMSLFGSMSLMNSIGTWQAYLVRNQLSGHSSTAVGWVFGVYNGLTFLLGVQTGPIFDARGPRLLIASGGVLTVLYLMLLGICTQYWHFMLVFGLLGGLSLSLVFGPAIAIVAHYFNKRRALATGIASSGGAVGGIVVPLMLQRLFQTVGWAWATRITGLVCILTFSLGVLLTRPRFPAKPLTFATVTPDITIFRHGGIILTSLGVFFLEWGLFIPVTYLASYALDDGLSTSFAYTLLALINAGGVFGRWVPGYFADRVGRFNVLILTVLGCFVTLLCFWLPVPTATSGERPLLILLAVVFGFFSGGNLSLAPVCVGQLCKLHSYGRYYSTVYMFVSISMFTGTALGGRILAASGNDYRGLILFAAASYLASFLTLVLAKMVCCGRSNIWATF</sequence>
<feature type="transmembrane region" description="Helical" evidence="3">
    <location>
        <begin position="410"/>
        <end position="431"/>
    </location>
</feature>
<dbReference type="Pfam" id="PF07690">
    <property type="entry name" value="MFS_1"/>
    <property type="match status" value="1"/>
</dbReference>
<dbReference type="SUPFAM" id="SSF103473">
    <property type="entry name" value="MFS general substrate transporter"/>
    <property type="match status" value="1"/>
</dbReference>
<reference evidence="5 6" key="1">
    <citation type="submission" date="2024-07" db="EMBL/GenBank/DDBJ databases">
        <title>Section-level genome sequencing and comparative genomics of Aspergillus sections Usti and Cavernicolus.</title>
        <authorList>
            <consortium name="Lawrence Berkeley National Laboratory"/>
            <person name="Nybo J.L."/>
            <person name="Vesth T.C."/>
            <person name="Theobald S."/>
            <person name="Frisvad J.C."/>
            <person name="Larsen T.O."/>
            <person name="Kjaerboelling I."/>
            <person name="Rothschild-Mancinelli K."/>
            <person name="Lyhne E.K."/>
            <person name="Kogle M.E."/>
            <person name="Barry K."/>
            <person name="Clum A."/>
            <person name="Na H."/>
            <person name="Ledsgaard L."/>
            <person name="Lin J."/>
            <person name="Lipzen A."/>
            <person name="Kuo A."/>
            <person name="Riley R."/>
            <person name="Mondo S."/>
            <person name="Labutti K."/>
            <person name="Haridas S."/>
            <person name="Pangalinan J."/>
            <person name="Salamov A.A."/>
            <person name="Simmons B.A."/>
            <person name="Magnuson J.K."/>
            <person name="Chen J."/>
            <person name="Drula E."/>
            <person name="Henrissat B."/>
            <person name="Wiebenga A."/>
            <person name="Lubbers R.J."/>
            <person name="Gomes A.C."/>
            <person name="Makela M.R."/>
            <person name="Stajich J."/>
            <person name="Grigoriev I.V."/>
            <person name="Mortensen U.H."/>
            <person name="De Vries R.P."/>
            <person name="Baker S.E."/>
            <person name="Andersen M.R."/>
        </authorList>
    </citation>
    <scope>NUCLEOTIDE SEQUENCE [LARGE SCALE GENOMIC DNA]</scope>
    <source>
        <strain evidence="5 6">CBS 123904</strain>
    </source>
</reference>
<feature type="transmembrane region" description="Helical" evidence="3">
    <location>
        <begin position="87"/>
        <end position="109"/>
    </location>
</feature>
<feature type="domain" description="Major facilitator superfamily (MFS) profile" evidence="4">
    <location>
        <begin position="45"/>
        <end position="435"/>
    </location>
</feature>
<organism evidence="5 6">
    <name type="scientific">Aspergillus pseudoustus</name>
    <dbReference type="NCBI Taxonomy" id="1810923"/>
    <lineage>
        <taxon>Eukaryota</taxon>
        <taxon>Fungi</taxon>
        <taxon>Dikarya</taxon>
        <taxon>Ascomycota</taxon>
        <taxon>Pezizomycotina</taxon>
        <taxon>Eurotiomycetes</taxon>
        <taxon>Eurotiomycetidae</taxon>
        <taxon>Eurotiales</taxon>
        <taxon>Aspergillaceae</taxon>
        <taxon>Aspergillus</taxon>
        <taxon>Aspergillus subgen. Nidulantes</taxon>
    </lineage>
</organism>
<dbReference type="PANTHER" id="PTHR11360">
    <property type="entry name" value="MONOCARBOXYLATE TRANSPORTER"/>
    <property type="match status" value="1"/>
</dbReference>
<keyword evidence="3" id="KW-0812">Transmembrane</keyword>
<feature type="transmembrane region" description="Helical" evidence="3">
    <location>
        <begin position="245"/>
        <end position="265"/>
    </location>
</feature>
<dbReference type="PROSITE" id="PS50850">
    <property type="entry name" value="MFS"/>
    <property type="match status" value="1"/>
</dbReference>
<dbReference type="Proteomes" id="UP001610446">
    <property type="component" value="Unassembled WGS sequence"/>
</dbReference>
<dbReference type="InterPro" id="IPR050327">
    <property type="entry name" value="Proton-linked_MCT"/>
</dbReference>
<dbReference type="EMBL" id="JBFXLU010000001">
    <property type="protein sequence ID" value="KAL2858468.1"/>
    <property type="molecule type" value="Genomic_DNA"/>
</dbReference>
<feature type="transmembrane region" description="Helical" evidence="3">
    <location>
        <begin position="384"/>
        <end position="404"/>
    </location>
</feature>
<dbReference type="InterPro" id="IPR036259">
    <property type="entry name" value="MFS_trans_sf"/>
</dbReference>
<evidence type="ECO:0000256" key="3">
    <source>
        <dbReference type="SAM" id="Phobius"/>
    </source>
</evidence>
<keyword evidence="6" id="KW-1185">Reference proteome</keyword>